<accession>A0A9P6DRU3</accession>
<dbReference type="GO" id="GO:0004523">
    <property type="term" value="F:RNA-DNA hybrid ribonuclease activity"/>
    <property type="evidence" value="ECO:0007669"/>
    <property type="project" value="InterPro"/>
</dbReference>
<feature type="domain" description="RNase H type-1" evidence="1">
    <location>
        <begin position="1"/>
        <end position="97"/>
    </location>
</feature>
<gene>
    <name evidence="2" type="ORF">BS47DRAFT_1415133</name>
</gene>
<sequence>MEGLAMAAEAARGIVENADREHPVKAIYFFVDNTGALQRIHKGTPGKAQRCSQRFRSVVFPILRSHQDIKITLAWVPGHLEIVGNERSDKLAKEGSKKQPEYPQYHSAAFSGCIDTKETMDKSLGYGPLATTSIRLQDRKPDTLQLVCNETTTRTIQKDIFQSPPMPHRSRPSGELLCQLRAPEEERRCLCWNQSRRENTY</sequence>
<dbReference type="GO" id="GO:0003676">
    <property type="term" value="F:nucleic acid binding"/>
    <property type="evidence" value="ECO:0007669"/>
    <property type="project" value="InterPro"/>
</dbReference>
<dbReference type="OrthoDB" id="3230070at2759"/>
<evidence type="ECO:0000259" key="1">
    <source>
        <dbReference type="PROSITE" id="PS50879"/>
    </source>
</evidence>
<dbReference type="EMBL" id="MU129050">
    <property type="protein sequence ID" value="KAF9508778.1"/>
    <property type="molecule type" value="Genomic_DNA"/>
</dbReference>
<proteinExistence type="predicted"/>
<protein>
    <recommendedName>
        <fullName evidence="1">RNase H type-1 domain-containing protein</fullName>
    </recommendedName>
</protein>
<dbReference type="AlphaFoldDB" id="A0A9P6DRU3"/>
<dbReference type="PROSITE" id="PS50879">
    <property type="entry name" value="RNASE_H_1"/>
    <property type="match status" value="1"/>
</dbReference>
<evidence type="ECO:0000313" key="3">
    <source>
        <dbReference type="Proteomes" id="UP000886523"/>
    </source>
</evidence>
<comment type="caution">
    <text evidence="2">The sequence shown here is derived from an EMBL/GenBank/DDBJ whole genome shotgun (WGS) entry which is preliminary data.</text>
</comment>
<dbReference type="Gene3D" id="3.30.420.10">
    <property type="entry name" value="Ribonuclease H-like superfamily/Ribonuclease H"/>
    <property type="match status" value="1"/>
</dbReference>
<dbReference type="SUPFAM" id="SSF53098">
    <property type="entry name" value="Ribonuclease H-like"/>
    <property type="match status" value="1"/>
</dbReference>
<dbReference type="InterPro" id="IPR036397">
    <property type="entry name" value="RNaseH_sf"/>
</dbReference>
<name>A0A9P6DRU3_9AGAM</name>
<organism evidence="2 3">
    <name type="scientific">Hydnum rufescens UP504</name>
    <dbReference type="NCBI Taxonomy" id="1448309"/>
    <lineage>
        <taxon>Eukaryota</taxon>
        <taxon>Fungi</taxon>
        <taxon>Dikarya</taxon>
        <taxon>Basidiomycota</taxon>
        <taxon>Agaricomycotina</taxon>
        <taxon>Agaricomycetes</taxon>
        <taxon>Cantharellales</taxon>
        <taxon>Hydnaceae</taxon>
        <taxon>Hydnum</taxon>
    </lineage>
</organism>
<reference evidence="2" key="1">
    <citation type="journal article" date="2020" name="Nat. Commun.">
        <title>Large-scale genome sequencing of mycorrhizal fungi provides insights into the early evolution of symbiotic traits.</title>
        <authorList>
            <person name="Miyauchi S."/>
            <person name="Kiss E."/>
            <person name="Kuo A."/>
            <person name="Drula E."/>
            <person name="Kohler A."/>
            <person name="Sanchez-Garcia M."/>
            <person name="Morin E."/>
            <person name="Andreopoulos B."/>
            <person name="Barry K.W."/>
            <person name="Bonito G."/>
            <person name="Buee M."/>
            <person name="Carver A."/>
            <person name="Chen C."/>
            <person name="Cichocki N."/>
            <person name="Clum A."/>
            <person name="Culley D."/>
            <person name="Crous P.W."/>
            <person name="Fauchery L."/>
            <person name="Girlanda M."/>
            <person name="Hayes R.D."/>
            <person name="Keri Z."/>
            <person name="LaButti K."/>
            <person name="Lipzen A."/>
            <person name="Lombard V."/>
            <person name="Magnuson J."/>
            <person name="Maillard F."/>
            <person name="Murat C."/>
            <person name="Nolan M."/>
            <person name="Ohm R.A."/>
            <person name="Pangilinan J."/>
            <person name="Pereira M.F."/>
            <person name="Perotto S."/>
            <person name="Peter M."/>
            <person name="Pfister S."/>
            <person name="Riley R."/>
            <person name="Sitrit Y."/>
            <person name="Stielow J.B."/>
            <person name="Szollosi G."/>
            <person name="Zifcakova L."/>
            <person name="Stursova M."/>
            <person name="Spatafora J.W."/>
            <person name="Tedersoo L."/>
            <person name="Vaario L.M."/>
            <person name="Yamada A."/>
            <person name="Yan M."/>
            <person name="Wang P."/>
            <person name="Xu J."/>
            <person name="Bruns T."/>
            <person name="Baldrian P."/>
            <person name="Vilgalys R."/>
            <person name="Dunand C."/>
            <person name="Henrissat B."/>
            <person name="Grigoriev I.V."/>
            <person name="Hibbett D."/>
            <person name="Nagy L.G."/>
            <person name="Martin F.M."/>
        </authorList>
    </citation>
    <scope>NUCLEOTIDE SEQUENCE</scope>
    <source>
        <strain evidence="2">UP504</strain>
    </source>
</reference>
<evidence type="ECO:0000313" key="2">
    <source>
        <dbReference type="EMBL" id="KAF9508778.1"/>
    </source>
</evidence>
<keyword evidence="3" id="KW-1185">Reference proteome</keyword>
<dbReference type="InterPro" id="IPR002156">
    <property type="entry name" value="RNaseH_domain"/>
</dbReference>
<dbReference type="CDD" id="cd09276">
    <property type="entry name" value="Rnase_HI_RT_non_LTR"/>
    <property type="match status" value="1"/>
</dbReference>
<dbReference type="InterPro" id="IPR012337">
    <property type="entry name" value="RNaseH-like_sf"/>
</dbReference>
<dbReference type="Proteomes" id="UP000886523">
    <property type="component" value="Unassembled WGS sequence"/>
</dbReference>